<sequence length="177" mass="20420">MNPMVVLITAESCSACKIFKRDIWPRLGMYIERDTRLDLTELHVVKNYNEIRATHTDLFRFIGWFPTILIFTGESWVSTSLKGKVFNGQFKTDEDGRIKMTHYKDIRGKASQVIPLNHSKIYDWIEEVINGQMFIGDRPAVVITDDRSTARGGTTSRGSKSIYNDETEFIENVFEDD</sequence>
<proteinExistence type="predicted"/>
<evidence type="ECO:0000313" key="1">
    <source>
        <dbReference type="EMBL" id="QBK90409.1"/>
    </source>
</evidence>
<organism evidence="1">
    <name type="scientific">Pithovirus LCPAC103</name>
    <dbReference type="NCBI Taxonomy" id="2506588"/>
    <lineage>
        <taxon>Viruses</taxon>
        <taxon>Pithoviruses</taxon>
    </lineage>
</organism>
<gene>
    <name evidence="1" type="ORF">LCPAC103_00900</name>
</gene>
<name>A0A481Z5L4_9VIRU</name>
<dbReference type="EMBL" id="MK500482">
    <property type="protein sequence ID" value="QBK90409.1"/>
    <property type="molecule type" value="Genomic_DNA"/>
</dbReference>
<accession>A0A481Z5L4</accession>
<protein>
    <submittedName>
        <fullName evidence="1">Thioredoxin-fold protein</fullName>
    </submittedName>
</protein>
<reference evidence="1" key="1">
    <citation type="journal article" date="2019" name="MBio">
        <title>Virus Genomes from Deep Sea Sediments Expand the Ocean Megavirome and Support Independent Origins of Viral Gigantism.</title>
        <authorList>
            <person name="Backstrom D."/>
            <person name="Yutin N."/>
            <person name="Jorgensen S.L."/>
            <person name="Dharamshi J."/>
            <person name="Homa F."/>
            <person name="Zaremba-Niedwiedzka K."/>
            <person name="Spang A."/>
            <person name="Wolf Y.I."/>
            <person name="Koonin E.V."/>
            <person name="Ettema T.J."/>
        </authorList>
    </citation>
    <scope>NUCLEOTIDE SEQUENCE</scope>
</reference>